<name>A0A0U1M143_TALIS</name>
<gene>
    <name evidence="1" type="ORF">PISL3812_06178</name>
</gene>
<proteinExistence type="predicted"/>
<accession>A0A0U1M143</accession>
<dbReference type="AlphaFoldDB" id="A0A0U1M143"/>
<dbReference type="Proteomes" id="UP000054383">
    <property type="component" value="Unassembled WGS sequence"/>
</dbReference>
<keyword evidence="2" id="KW-1185">Reference proteome</keyword>
<evidence type="ECO:0000313" key="2">
    <source>
        <dbReference type="Proteomes" id="UP000054383"/>
    </source>
</evidence>
<dbReference type="EMBL" id="CVMT01000005">
    <property type="protein sequence ID" value="CRG89142.1"/>
    <property type="molecule type" value="Genomic_DNA"/>
</dbReference>
<evidence type="ECO:0000313" key="1">
    <source>
        <dbReference type="EMBL" id="CRG89142.1"/>
    </source>
</evidence>
<reference evidence="1 2" key="1">
    <citation type="submission" date="2015-04" db="EMBL/GenBank/DDBJ databases">
        <authorList>
            <person name="Syromyatnikov M.Y."/>
            <person name="Popov V.N."/>
        </authorList>
    </citation>
    <scope>NUCLEOTIDE SEQUENCE [LARGE SCALE GENOMIC DNA]</scope>
    <source>
        <strain evidence="1">WF-38-12</strain>
    </source>
</reference>
<sequence>MPTSTAAPVTSYSLGPISCSNITSCLEDNHLQIATAWEALVVPNNDIKALEQIASSIDSLEAKWMSESEKNNSSGPVTTQASTTKAAVPSCQNEADPNNKQAWCVCSYSGTVRTFSTSQLPGASGRPCPLTAADKLFLPTSSVGPKTITAGLKYPFTTSFENGEVIACATSTSTLVFGTMAVLCTGSSTTISPAPSPTVTLRLDRTPCN</sequence>
<organism evidence="1 2">
    <name type="scientific">Talaromyces islandicus</name>
    <name type="common">Penicillium islandicum</name>
    <dbReference type="NCBI Taxonomy" id="28573"/>
    <lineage>
        <taxon>Eukaryota</taxon>
        <taxon>Fungi</taxon>
        <taxon>Dikarya</taxon>
        <taxon>Ascomycota</taxon>
        <taxon>Pezizomycotina</taxon>
        <taxon>Eurotiomycetes</taxon>
        <taxon>Eurotiomycetidae</taxon>
        <taxon>Eurotiales</taxon>
        <taxon>Trichocomaceae</taxon>
        <taxon>Talaromyces</taxon>
        <taxon>Talaromyces sect. Islandici</taxon>
    </lineage>
</organism>
<protein>
    <submittedName>
        <fullName evidence="1">Uncharacterized protein</fullName>
    </submittedName>
</protein>